<organism evidence="2 3">
    <name type="scientific">Winogradskyella marincola</name>
    <dbReference type="NCBI Taxonomy" id="3037795"/>
    <lineage>
        <taxon>Bacteria</taxon>
        <taxon>Pseudomonadati</taxon>
        <taxon>Bacteroidota</taxon>
        <taxon>Flavobacteriia</taxon>
        <taxon>Flavobacteriales</taxon>
        <taxon>Flavobacteriaceae</taxon>
        <taxon>Winogradskyella</taxon>
    </lineage>
</organism>
<feature type="signal peptide" evidence="1">
    <location>
        <begin position="1"/>
        <end position="20"/>
    </location>
</feature>
<evidence type="ECO:0000256" key="1">
    <source>
        <dbReference type="SAM" id="SignalP"/>
    </source>
</evidence>
<accession>A0ABT6G586</accession>
<keyword evidence="2" id="KW-0645">Protease</keyword>
<keyword evidence="3" id="KW-1185">Reference proteome</keyword>
<name>A0ABT6G586_9FLAO</name>
<gene>
    <name evidence="2" type="ORF">P7122_15015</name>
</gene>
<keyword evidence="1" id="KW-0732">Signal</keyword>
<evidence type="ECO:0000313" key="3">
    <source>
        <dbReference type="Proteomes" id="UP001529085"/>
    </source>
</evidence>
<dbReference type="RefSeq" id="WP_278006619.1">
    <property type="nucleotide sequence ID" value="NZ_JARSBN010000010.1"/>
</dbReference>
<feature type="chain" id="PRO_5047531236" evidence="1">
    <location>
        <begin position="21"/>
        <end position="948"/>
    </location>
</feature>
<keyword evidence="2" id="KW-0378">Hydrolase</keyword>
<proteinExistence type="predicted"/>
<evidence type="ECO:0000313" key="2">
    <source>
        <dbReference type="EMBL" id="MDG4717196.1"/>
    </source>
</evidence>
<dbReference type="InterPro" id="IPR027268">
    <property type="entry name" value="Peptidase_M4/M1_CTD_sf"/>
</dbReference>
<dbReference type="GO" id="GO:0008237">
    <property type="term" value="F:metallopeptidase activity"/>
    <property type="evidence" value="ECO:0007669"/>
    <property type="project" value="UniProtKB-KW"/>
</dbReference>
<comment type="caution">
    <text evidence="2">The sequence shown here is derived from an EMBL/GenBank/DDBJ whole genome shotgun (WGS) entry which is preliminary data.</text>
</comment>
<dbReference type="Gene3D" id="1.10.390.10">
    <property type="entry name" value="Neutral Protease Domain 2"/>
    <property type="match status" value="1"/>
</dbReference>
<protein>
    <submittedName>
        <fullName evidence="2">Metalloprotease</fullName>
    </submittedName>
</protein>
<sequence length="948" mass="110304">MIKRIFISYLLCLFCSSVYGQNYIDVNANVDVETKTITISQTIIYKNETRDSLNEIYLHDWNNSYSTKSTPLAKRFEEEFSTKFHLAKSEQRGFTLITGITDNNDKSNLNFEHLAKHPDVLRVSLSKVLLPGESYNINLSYALVLPDATFTDYGITKNKDFELKYWYITPAVYDGEWHYYSNKNLDDLFIPKSDVKITIEHPINYRPTSELDLLSAVPNKDTKRQSTLYFGKDRTDTYLALQKFPMFRSVQTDDLIVVSNINESGLPGPDKAILTDKITKFLIENLGEYPHKRLLVSRIDYGKNPLYGLNQLPDFLRPFPDQFQYELKLLKSALKKYINNILLLNPRKEHWLSEGLQIYYMIKYVEDYYPDMKLLGTLANVWGIRAFHAADVDFNFQYFLYSMEIARKNRDQPLTTSKDSLIKFNANIAGKYKAGVGLNYLDKFTDDIDLSETITEFLKQNRLNQNTKISDFEAFVNTKTSKNIDWFFNDYIGTRKKIDFKIKSVVTTEDSIKVTVKNKRNNNMPISLYSISNDSVIGKKWVENIKGTKTINLPKNQTDKFVLDYNNVIPEFNQRDNYKSVNGSFISNKPLQFRLFKDIEDPYYNQVFFMPLVEFNNIYDGLTLGTKVYNKTILRKRLNYRFSPQYATKSKSLTGSTSIFYTHNIENKNLYDITYGINAGYQSFAEDAFFTRIRPTLSLSFRNDKDFRADQIDNITARFVSINRDLGENATVEINEPDYNVFNLRYTHYNPGRINFSSFSSDLQLANNFSKLSLSYEFRKLTQGNRNINLRLFAGIFLNNDTDPSSDFFSFGLDRPTDYLFDLNYLGRSEAAGLFSQQLIIADGGFKSVLDTPFANQWMTTANFSTSIWRYIQAYGDLGLVKNKFDSAHFVYDSGVRLNLVEDYFELYFPVYSNLGWEIAEPNYGERIRFIITVDPQVLLGLFRRKWY</sequence>
<reference evidence="2 3" key="1">
    <citation type="submission" date="2023-03" db="EMBL/GenBank/DDBJ databases">
        <title>Strain YYF002 represents a novel species in the genus Winogradskyella isolated from seawater.</title>
        <authorList>
            <person name="Fu Z.-Y."/>
        </authorList>
    </citation>
    <scope>NUCLEOTIDE SEQUENCE [LARGE SCALE GENOMIC DNA]</scope>
    <source>
        <strain evidence="2 3">YYF002</strain>
    </source>
</reference>
<dbReference type="EMBL" id="JARSBN010000010">
    <property type="protein sequence ID" value="MDG4717196.1"/>
    <property type="molecule type" value="Genomic_DNA"/>
</dbReference>
<keyword evidence="2" id="KW-0482">Metalloprotease</keyword>
<dbReference type="Proteomes" id="UP001529085">
    <property type="component" value="Unassembled WGS sequence"/>
</dbReference>